<evidence type="ECO:0000256" key="3">
    <source>
        <dbReference type="ARBA" id="ARBA00023157"/>
    </source>
</evidence>
<keyword evidence="4" id="KW-0812">Transmembrane</keyword>
<name>A0A922HTM6_DERFA</name>
<reference evidence="6" key="1">
    <citation type="submission" date="2013-05" db="EMBL/GenBank/DDBJ databases">
        <authorList>
            <person name="Yim A.K.Y."/>
            <person name="Chan T.F."/>
            <person name="Ji K.M."/>
            <person name="Liu X.Y."/>
            <person name="Zhou J.W."/>
            <person name="Li R.Q."/>
            <person name="Yang K.Y."/>
            <person name="Li J."/>
            <person name="Li M."/>
            <person name="Law P.T.W."/>
            <person name="Wu Y.L."/>
            <person name="Cai Z.L."/>
            <person name="Qin H."/>
            <person name="Bao Y."/>
            <person name="Leung R.K.K."/>
            <person name="Ng P.K.S."/>
            <person name="Zou J."/>
            <person name="Zhong X.J."/>
            <person name="Ran P.X."/>
            <person name="Zhong N.S."/>
            <person name="Liu Z.G."/>
            <person name="Tsui S.K.W."/>
        </authorList>
    </citation>
    <scope>NUCLEOTIDE SEQUENCE</scope>
    <source>
        <strain evidence="6">Derf</strain>
        <tissue evidence="6">Whole organism</tissue>
    </source>
</reference>
<evidence type="ECO:0000256" key="2">
    <source>
        <dbReference type="ARBA" id="ARBA00022690"/>
    </source>
</evidence>
<keyword evidence="4" id="KW-0472">Membrane</keyword>
<keyword evidence="2" id="KW-0646">Protease inhibitor</keyword>
<dbReference type="Proteomes" id="UP000790347">
    <property type="component" value="Unassembled WGS sequence"/>
</dbReference>
<comment type="similarity">
    <text evidence="1">Belongs to the serine protease inhibitor-like (TIL domain-containing) family.</text>
</comment>
<keyword evidence="7" id="KW-1185">Reference proteome</keyword>
<evidence type="ECO:0000259" key="5">
    <source>
        <dbReference type="Pfam" id="PF01826"/>
    </source>
</evidence>
<dbReference type="InterPro" id="IPR002919">
    <property type="entry name" value="TIL_dom"/>
</dbReference>
<dbReference type="InterPro" id="IPR036084">
    <property type="entry name" value="Ser_inhib-like_sf"/>
</dbReference>
<organism evidence="6 7">
    <name type="scientific">Dermatophagoides farinae</name>
    <name type="common">American house dust mite</name>
    <dbReference type="NCBI Taxonomy" id="6954"/>
    <lineage>
        <taxon>Eukaryota</taxon>
        <taxon>Metazoa</taxon>
        <taxon>Ecdysozoa</taxon>
        <taxon>Arthropoda</taxon>
        <taxon>Chelicerata</taxon>
        <taxon>Arachnida</taxon>
        <taxon>Acari</taxon>
        <taxon>Acariformes</taxon>
        <taxon>Sarcoptiformes</taxon>
        <taxon>Astigmata</taxon>
        <taxon>Psoroptidia</taxon>
        <taxon>Analgoidea</taxon>
        <taxon>Pyroglyphidae</taxon>
        <taxon>Dermatophagoidinae</taxon>
        <taxon>Dermatophagoides</taxon>
    </lineage>
</organism>
<protein>
    <recommendedName>
        <fullName evidence="5">TIL domain-containing protein</fullName>
    </recommendedName>
</protein>
<feature type="domain" description="TIL" evidence="5">
    <location>
        <begin position="21"/>
        <end position="79"/>
    </location>
</feature>
<comment type="caution">
    <text evidence="6">The sequence shown here is derived from an EMBL/GenBank/DDBJ whole genome shotgun (WGS) entry which is preliminary data.</text>
</comment>
<accession>A0A922HTM6</accession>
<feature type="transmembrane region" description="Helical" evidence="4">
    <location>
        <begin position="86"/>
        <end position="104"/>
    </location>
</feature>
<evidence type="ECO:0000256" key="1">
    <source>
        <dbReference type="ARBA" id="ARBA00007611"/>
    </source>
</evidence>
<dbReference type="Gene3D" id="2.10.25.10">
    <property type="entry name" value="Laminin"/>
    <property type="match status" value="1"/>
</dbReference>
<keyword evidence="4" id="KW-1133">Transmembrane helix</keyword>
<evidence type="ECO:0000256" key="4">
    <source>
        <dbReference type="SAM" id="Phobius"/>
    </source>
</evidence>
<keyword evidence="3" id="KW-1015">Disulfide bond</keyword>
<dbReference type="Pfam" id="PF01826">
    <property type="entry name" value="TIL"/>
    <property type="match status" value="1"/>
</dbReference>
<evidence type="ECO:0000313" key="7">
    <source>
        <dbReference type="Proteomes" id="UP000790347"/>
    </source>
</evidence>
<sequence length="106" mass="11938">MIIMIGNDVINGQYINGHDICKANEIYLSCGPSCPRTCEDIFNPDRPRICTMDCRQGCFCKEQLVRNTKNNQCIRPEQCSNGFSTIYVKTSLIVLTVFIAILAIEV</sequence>
<dbReference type="PANTHER" id="PTHR23259">
    <property type="entry name" value="RIDDLE"/>
    <property type="match status" value="1"/>
</dbReference>
<dbReference type="GO" id="GO:0030414">
    <property type="term" value="F:peptidase inhibitor activity"/>
    <property type="evidence" value="ECO:0007669"/>
    <property type="project" value="UniProtKB-KW"/>
</dbReference>
<evidence type="ECO:0000313" key="6">
    <source>
        <dbReference type="EMBL" id="KAH9510752.1"/>
    </source>
</evidence>
<dbReference type="CDD" id="cd19941">
    <property type="entry name" value="TIL"/>
    <property type="match status" value="1"/>
</dbReference>
<gene>
    <name evidence="6" type="ORF">DERF_009260</name>
</gene>
<dbReference type="InterPro" id="IPR051368">
    <property type="entry name" value="SerProtInhib-TIL_Domain"/>
</dbReference>
<dbReference type="AlphaFoldDB" id="A0A922HTM6"/>
<dbReference type="EMBL" id="ASGP02000004">
    <property type="protein sequence ID" value="KAH9510752.1"/>
    <property type="molecule type" value="Genomic_DNA"/>
</dbReference>
<dbReference type="PANTHER" id="PTHR23259:SF70">
    <property type="entry name" value="ACCESSORY GLAND PROTEIN ACP62F-RELATED"/>
    <property type="match status" value="1"/>
</dbReference>
<reference evidence="6" key="2">
    <citation type="journal article" date="2022" name="Res Sq">
        <title>Comparative Genomics Reveals Insights into the Divergent Evolution of Astigmatic Mites and Household Pest Adaptations.</title>
        <authorList>
            <person name="Xiong Q."/>
            <person name="Wan A.T.-Y."/>
            <person name="Liu X.-Y."/>
            <person name="Fung C.S.-H."/>
            <person name="Xiao X."/>
            <person name="Malainual N."/>
            <person name="Hou J."/>
            <person name="Wang L."/>
            <person name="Wang M."/>
            <person name="Yang K."/>
            <person name="Cui Y."/>
            <person name="Leung E."/>
            <person name="Nong W."/>
            <person name="Shin S.-K."/>
            <person name="Au S."/>
            <person name="Jeong K.Y."/>
            <person name="Chew F.T."/>
            <person name="Hui J."/>
            <person name="Leung T.F."/>
            <person name="Tungtrongchitr A."/>
            <person name="Zhong N."/>
            <person name="Liu Z."/>
            <person name="Tsui S."/>
        </authorList>
    </citation>
    <scope>NUCLEOTIDE SEQUENCE</scope>
    <source>
        <strain evidence="6">Derf</strain>
        <tissue evidence="6">Whole organism</tissue>
    </source>
</reference>
<dbReference type="SUPFAM" id="SSF57567">
    <property type="entry name" value="Serine protease inhibitors"/>
    <property type="match status" value="1"/>
</dbReference>
<dbReference type="FunFam" id="2.10.25.10:FF:000055">
    <property type="entry name" value="alpha-tectorin isoform X1"/>
    <property type="match status" value="1"/>
</dbReference>
<proteinExistence type="inferred from homology"/>